<dbReference type="EMBL" id="FNNE01000002">
    <property type="protein sequence ID" value="SDW35655.1"/>
    <property type="molecule type" value="Genomic_DNA"/>
</dbReference>
<accession>A0A1H2SW00</accession>
<dbReference type="OrthoDB" id="5296554at2"/>
<gene>
    <name evidence="2" type="ORF">SAMN04487960_102253</name>
</gene>
<evidence type="ECO:0000259" key="1">
    <source>
        <dbReference type="Pfam" id="PF07045"/>
    </source>
</evidence>
<protein>
    <recommendedName>
        <fullName evidence="1">DUF1330 domain-containing protein</fullName>
    </recommendedName>
</protein>
<evidence type="ECO:0000313" key="3">
    <source>
        <dbReference type="Proteomes" id="UP000199675"/>
    </source>
</evidence>
<dbReference type="InterPro" id="IPR010753">
    <property type="entry name" value="DUF1330"/>
</dbReference>
<dbReference type="RefSeq" id="WP_091811610.1">
    <property type="nucleotide sequence ID" value="NZ_FNNE01000002.1"/>
</dbReference>
<dbReference type="Gene3D" id="3.30.70.100">
    <property type="match status" value="1"/>
</dbReference>
<sequence>MSFEKVMGLNVTDEAEYQNYREGMLPILTTFGGSFGFDFKVAEVLRSKTTDAINRVFTIEFPSKERMEEFFSNPEYIEVKNKHFNSSVDSITVIAEHEKNT</sequence>
<dbReference type="SUPFAM" id="SSF54909">
    <property type="entry name" value="Dimeric alpha+beta barrel"/>
    <property type="match status" value="1"/>
</dbReference>
<dbReference type="AlphaFoldDB" id="A0A1H2SW00"/>
<evidence type="ECO:0000313" key="2">
    <source>
        <dbReference type="EMBL" id="SDW35655.1"/>
    </source>
</evidence>
<organism evidence="2 3">
    <name type="scientific">Marinobacter mobilis</name>
    <dbReference type="NCBI Taxonomy" id="488533"/>
    <lineage>
        <taxon>Bacteria</taxon>
        <taxon>Pseudomonadati</taxon>
        <taxon>Pseudomonadota</taxon>
        <taxon>Gammaproteobacteria</taxon>
        <taxon>Pseudomonadales</taxon>
        <taxon>Marinobacteraceae</taxon>
        <taxon>Marinobacter</taxon>
    </lineage>
</organism>
<dbReference type="InterPro" id="IPR011008">
    <property type="entry name" value="Dimeric_a/b-barrel"/>
</dbReference>
<feature type="domain" description="DUF1330" evidence="1">
    <location>
        <begin position="8"/>
        <end position="93"/>
    </location>
</feature>
<dbReference type="Pfam" id="PF07045">
    <property type="entry name" value="DUF1330"/>
    <property type="match status" value="1"/>
</dbReference>
<reference evidence="2 3" key="1">
    <citation type="submission" date="2016-10" db="EMBL/GenBank/DDBJ databases">
        <authorList>
            <person name="de Groot N.N."/>
        </authorList>
    </citation>
    <scope>NUCLEOTIDE SEQUENCE [LARGE SCALE GENOMIC DNA]</scope>
    <source>
        <strain evidence="2 3">CGMCC 1.7059</strain>
    </source>
</reference>
<proteinExistence type="predicted"/>
<dbReference type="STRING" id="488533.SAMN04487960_102253"/>
<dbReference type="Proteomes" id="UP000199675">
    <property type="component" value="Unassembled WGS sequence"/>
</dbReference>
<keyword evidence="3" id="KW-1185">Reference proteome</keyword>
<name>A0A1H2SW00_9GAMM</name>